<evidence type="ECO:0000256" key="2">
    <source>
        <dbReference type="ARBA" id="ARBA00022737"/>
    </source>
</evidence>
<dbReference type="PROSITE" id="PS50294">
    <property type="entry name" value="WD_REPEATS_REGION"/>
    <property type="match status" value="2"/>
</dbReference>
<evidence type="ECO:0000313" key="6">
    <source>
        <dbReference type="EMBL" id="GAA5508076.1"/>
    </source>
</evidence>
<organism evidence="6 7">
    <name type="scientific">Novipirellula caenicola</name>
    <dbReference type="NCBI Taxonomy" id="1536901"/>
    <lineage>
        <taxon>Bacteria</taxon>
        <taxon>Pseudomonadati</taxon>
        <taxon>Planctomycetota</taxon>
        <taxon>Planctomycetia</taxon>
        <taxon>Pirellulales</taxon>
        <taxon>Pirellulaceae</taxon>
        <taxon>Novipirellula</taxon>
    </lineage>
</organism>
<evidence type="ECO:0000256" key="3">
    <source>
        <dbReference type="PROSITE-ProRule" id="PRU00221"/>
    </source>
</evidence>
<dbReference type="InterPro" id="IPR036322">
    <property type="entry name" value="WD40_repeat_dom_sf"/>
</dbReference>
<keyword evidence="2" id="KW-0677">Repeat</keyword>
<keyword evidence="7" id="KW-1185">Reference proteome</keyword>
<evidence type="ECO:0000259" key="5">
    <source>
        <dbReference type="Pfam" id="PF00656"/>
    </source>
</evidence>
<dbReference type="Gene3D" id="2.130.10.10">
    <property type="entry name" value="YVTN repeat-like/Quinoprotein amine dehydrogenase"/>
    <property type="match status" value="3"/>
</dbReference>
<dbReference type="SMART" id="SM00320">
    <property type="entry name" value="WD40"/>
    <property type="match status" value="4"/>
</dbReference>
<dbReference type="Proteomes" id="UP001416858">
    <property type="component" value="Unassembled WGS sequence"/>
</dbReference>
<sequence>MTSVPRKIGIRWGALLLLWIYSGVPTSAQLPSEQSLPGKGTQSTELPAESTLPGTTPSGPAVLGPLPGQLPSENQLPGIAADPQASAPKAIDGGNALPGGIQPILRLDYNGHSGGIRAIELANSPIAASDTANSDTAKNKAGETNASNDQTLLTAGEDKDLHVWRRSPLGDHPWKHHRTIRWQVQRGPRGRIYALAANGNQIAMAGHGAMGSLGEIWIVDAISGKLVRPLVDFNAGHRQVVASLAWSPGNVDADSAETKSAVLASQDVEGRVMTWQSDQDTGLWSGKTVIQPDSIAYGAEIASQIRSSRGFVPVTFRGDNELVVAHFTGLTETEKEIVAPTWQLQRMDLFSGKTSLLDQTTFAYHVRCIAAAPDGSLLVAAGADGTLAVWDFDDKQAVTRHRHIKIGGRPLFVDLDVSHQRLLVGTDFAGMRKDQAVSRLQLWDLSGDTLILRSETYPPTAIPTGRIDVPKNQAIVAVNSEIHLYDIDDEGRIAAEPGEVLDSPAMPISHVAFAKETSRYTIALTRGDSKDFTDVFDLSGISLKGDAEINPDHYLPNQRLPNRWTVRTEDQQNGELRYRLYRDEQPLGMLPLIPDTHGAFSEISTIDAKQAGTAVVVGTKGRNNLYVYACDESDPPRLIRQFRGHSGRVRSISASADTRFLATASDDATIGIWNLENLFTDSESINRWGAEFEIEDGKLIATSVREAGPLYFRGVREGDTLSSIGWADAVGDVQETSDAAEVRAALLSVPFDTLVQFRFARLGRALETVSSFPAWRPLATLLVDRDREWAMWTPAGYYDASFNGHQRFGWQVNRGVQQLPDFFRAAQFRKTLERPDVIRRLLETGSLPAAMRRSLSRIDPPVGDASIVNQYLTKPHIELISPQAGELVQGDELVVRADIRIPLGTRLVDPKAFISGVPATAKQQVSDQVDEASGIRSLGYQWTFRVPSDPLLQLEVIAATDTDAIDRVLVRLPHERIDPPQRKPQMHLLAIGVGDYSDPQIQSLDFAAGATTAVADTLRTAAGSLYNVTTEQLVDDQATRPLWKIYASEAVQQLSETISPDDLVVMYLCGHGLHDRRNDQWYFVTHDADYRELMNDQYANCLSFEDLSLLSALPCRKLAILDSCHSGAVQSAMRVDDLKSALRWLQNDVVITITASEGDEEAAEVVESRLGRFTTRLIEAIEGAADADGDGVVTLDETIAYVSRTVAEESQAEGMSQHPTASPPYLLDHIRLPLSAVKR</sequence>
<dbReference type="InterPro" id="IPR019775">
    <property type="entry name" value="WD40_repeat_CS"/>
</dbReference>
<feature type="region of interest" description="Disordered" evidence="4">
    <location>
        <begin position="29"/>
        <end position="94"/>
    </location>
</feature>
<evidence type="ECO:0000313" key="7">
    <source>
        <dbReference type="Proteomes" id="UP001416858"/>
    </source>
</evidence>
<dbReference type="InterPro" id="IPR015943">
    <property type="entry name" value="WD40/YVTN_repeat-like_dom_sf"/>
</dbReference>
<evidence type="ECO:0000256" key="4">
    <source>
        <dbReference type="SAM" id="MobiDB-lite"/>
    </source>
</evidence>
<comment type="caution">
    <text evidence="6">The sequence shown here is derived from an EMBL/GenBank/DDBJ whole genome shotgun (WGS) entry which is preliminary data.</text>
</comment>
<evidence type="ECO:0000256" key="1">
    <source>
        <dbReference type="ARBA" id="ARBA00022574"/>
    </source>
</evidence>
<reference evidence="6 7" key="1">
    <citation type="submission" date="2024-02" db="EMBL/GenBank/DDBJ databases">
        <title>Rhodopirellula caenicola NBRC 110016.</title>
        <authorList>
            <person name="Ichikawa N."/>
            <person name="Katano-Makiyama Y."/>
            <person name="Hidaka K."/>
        </authorList>
    </citation>
    <scope>NUCLEOTIDE SEQUENCE [LARGE SCALE GENOMIC DNA]</scope>
    <source>
        <strain evidence="6 7">NBRC 110016</strain>
    </source>
</reference>
<dbReference type="InterPro" id="IPR001680">
    <property type="entry name" value="WD40_rpt"/>
</dbReference>
<gene>
    <name evidence="6" type="ORF">Rcae01_03541</name>
</gene>
<dbReference type="EMBL" id="BAABRO010000007">
    <property type="protein sequence ID" value="GAA5508076.1"/>
    <property type="molecule type" value="Genomic_DNA"/>
</dbReference>
<protein>
    <recommendedName>
        <fullName evidence="5">Peptidase C14 caspase domain-containing protein</fullName>
    </recommendedName>
</protein>
<name>A0ABP9VTC4_9BACT</name>
<feature type="region of interest" description="Disordered" evidence="4">
    <location>
        <begin position="129"/>
        <end position="152"/>
    </location>
</feature>
<feature type="repeat" description="WD" evidence="3">
    <location>
        <begin position="366"/>
        <end position="400"/>
    </location>
</feature>
<dbReference type="PANTHER" id="PTHR19879:SF9">
    <property type="entry name" value="TRANSCRIPTION INITIATION FACTOR TFIID SUBUNIT 5"/>
    <property type="match status" value="1"/>
</dbReference>
<feature type="repeat" description="WD" evidence="3">
    <location>
        <begin position="642"/>
        <end position="677"/>
    </location>
</feature>
<dbReference type="PROSITE" id="PS50231">
    <property type="entry name" value="RICIN_B_LECTIN"/>
    <property type="match status" value="1"/>
</dbReference>
<feature type="compositionally biased region" description="Polar residues" evidence="4">
    <location>
        <begin position="130"/>
        <end position="152"/>
    </location>
</feature>
<dbReference type="Pfam" id="PF00656">
    <property type="entry name" value="Peptidase_C14"/>
    <property type="match status" value="1"/>
</dbReference>
<dbReference type="RefSeq" id="WP_345684888.1">
    <property type="nucleotide sequence ID" value="NZ_BAABRO010000007.1"/>
</dbReference>
<dbReference type="Pfam" id="PF00400">
    <property type="entry name" value="WD40"/>
    <property type="match status" value="2"/>
</dbReference>
<dbReference type="InterPro" id="IPR011600">
    <property type="entry name" value="Pept_C14_caspase"/>
</dbReference>
<dbReference type="PROSITE" id="PS50082">
    <property type="entry name" value="WD_REPEATS_2"/>
    <property type="match status" value="2"/>
</dbReference>
<dbReference type="PANTHER" id="PTHR19879">
    <property type="entry name" value="TRANSCRIPTION INITIATION FACTOR TFIID"/>
    <property type="match status" value="1"/>
</dbReference>
<dbReference type="SUPFAM" id="SSF50978">
    <property type="entry name" value="WD40 repeat-like"/>
    <property type="match status" value="1"/>
</dbReference>
<dbReference type="Gene3D" id="3.40.50.1460">
    <property type="match status" value="1"/>
</dbReference>
<keyword evidence="1 3" id="KW-0853">WD repeat</keyword>
<feature type="compositionally biased region" description="Polar residues" evidence="4">
    <location>
        <begin position="29"/>
        <end position="45"/>
    </location>
</feature>
<feature type="domain" description="Peptidase C14 caspase" evidence="5">
    <location>
        <begin position="1048"/>
        <end position="1221"/>
    </location>
</feature>
<accession>A0ABP9VTC4</accession>
<proteinExistence type="predicted"/>
<dbReference type="PROSITE" id="PS00678">
    <property type="entry name" value="WD_REPEATS_1"/>
    <property type="match status" value="2"/>
</dbReference>